<dbReference type="PANTHER" id="PTHR38010:SF1">
    <property type="entry name" value="SLR0848 PROTEIN"/>
    <property type="match status" value="1"/>
</dbReference>
<gene>
    <name evidence="1" type="ORF">ABLG96_09250</name>
</gene>
<evidence type="ECO:0000313" key="1">
    <source>
        <dbReference type="EMBL" id="XCG65440.1"/>
    </source>
</evidence>
<organism evidence="1">
    <name type="scientific">Nakamurella sp. A5-74</name>
    <dbReference type="NCBI Taxonomy" id="3158264"/>
    <lineage>
        <taxon>Bacteria</taxon>
        <taxon>Bacillati</taxon>
        <taxon>Actinomycetota</taxon>
        <taxon>Actinomycetes</taxon>
        <taxon>Nakamurellales</taxon>
        <taxon>Nakamurellaceae</taxon>
        <taxon>Nakamurella</taxon>
    </lineage>
</organism>
<dbReference type="AlphaFoldDB" id="A0AAU8DVE9"/>
<sequence length="243" mass="26070">MYRVFEALDQLVTIVEEARGVPMTASCVVPRGDVLDLLDDVRDALPGEMDDAQDVLDHRDQMLEGARQSAESTVGGAAAEAKRLVEAARAEAGATVAGAKSQAQRMVDEAGARAEAVLKRAHDDAERAIASGQDQHTSLIERGHLEQDRLVAAGRAAYERSVADGQAEQARLVSQSDVVQAARLESADILDAANDEAERMRAECDSYVDSRLAALEEILTKTLRTVGRGRTSLRSGAVADFRD</sequence>
<protein>
    <submittedName>
        <fullName evidence="1">DivIVA domain-containing protein</fullName>
    </submittedName>
</protein>
<reference evidence="1" key="1">
    <citation type="submission" date="2024-05" db="EMBL/GenBank/DDBJ databases">
        <authorList>
            <person name="Cai S.Y."/>
            <person name="Jin L.M."/>
            <person name="Li H.R."/>
        </authorList>
    </citation>
    <scope>NUCLEOTIDE SEQUENCE</scope>
    <source>
        <strain evidence="1">A5-74</strain>
    </source>
</reference>
<proteinExistence type="predicted"/>
<accession>A0AAU8DVE9</accession>
<name>A0AAU8DVE9_9ACTN</name>
<dbReference type="RefSeq" id="WP_353651045.1">
    <property type="nucleotide sequence ID" value="NZ_CP159218.1"/>
</dbReference>
<dbReference type="PANTHER" id="PTHR38010">
    <property type="entry name" value="SLR0848 PROTEIN"/>
    <property type="match status" value="1"/>
</dbReference>
<dbReference type="EMBL" id="CP159218">
    <property type="protein sequence ID" value="XCG65440.1"/>
    <property type="molecule type" value="Genomic_DNA"/>
</dbReference>